<dbReference type="OrthoDB" id="7543230at2759"/>
<proteinExistence type="predicted"/>
<evidence type="ECO:0000313" key="1">
    <source>
        <dbReference type="EMBL" id="JAI21544.1"/>
    </source>
</evidence>
<dbReference type="AlphaFoldDB" id="A0A0K8U4A7"/>
<protein>
    <submittedName>
        <fullName evidence="1">Uncharacterized protein</fullName>
    </submittedName>
</protein>
<evidence type="ECO:0000313" key="2">
    <source>
        <dbReference type="EMBL" id="JAI45162.1"/>
    </source>
</evidence>
<dbReference type="EMBL" id="GDHF01030770">
    <property type="protein sequence ID" value="JAI21544.1"/>
    <property type="molecule type" value="Transcribed_RNA"/>
</dbReference>
<sequence length="374" mass="43886">MVLRSGIIIPFQFRDSKKLLMIGVPEENRNLNIWDLRNVVRAAFGIYNFEFRNKKIGFNIPDELLLHYLAQCHDLTNFVIEIGQGNLNDIPDNGIADSSSAENFISTDISLQLHENINLVEARKTKYGDPFGSKDTKCTEELPIFDGRKFFTSASESPNKETAFQGFSDQTEESKLLVITNEQKITRSDPSDYEIEKTRTLKKQLFEIDHLQNQQNQELHLFGPGHLFENKAITDTHFKKINYQQHQFASCSMNRFRRRGERMSKDQKEMYVKYFEENPCMQSQRRNDSLLESHWNKLTSILNNIPQGAVKNVDEWKQTFDAWRYRVFMYYRYNYKLSGSVTHNIKNFKPLTSTDQRAYSMWTSYKTTPPQQSD</sequence>
<dbReference type="EMBL" id="GDHF01007152">
    <property type="protein sequence ID" value="JAI45162.1"/>
    <property type="molecule type" value="Transcribed_RNA"/>
</dbReference>
<name>A0A0K8U4A7_BACLA</name>
<gene>
    <name evidence="2" type="ORF">c0_g1_i1</name>
    <name evidence="1" type="ORF">c0_g1_i13</name>
</gene>
<accession>A0A0K8U4A7</accession>
<reference evidence="1" key="1">
    <citation type="submission" date="2015-06" db="EMBL/GenBank/DDBJ databases">
        <authorList>
            <person name="Hoefler B.C."/>
            <person name="Straight P.D."/>
        </authorList>
    </citation>
    <scope>NUCLEOTIDE SEQUENCE</scope>
</reference>
<organism evidence="1">
    <name type="scientific">Bactrocera latifrons</name>
    <name type="common">Malaysian fruit fly</name>
    <name type="synonym">Chaetodacus latifrons</name>
    <dbReference type="NCBI Taxonomy" id="174628"/>
    <lineage>
        <taxon>Eukaryota</taxon>
        <taxon>Metazoa</taxon>
        <taxon>Ecdysozoa</taxon>
        <taxon>Arthropoda</taxon>
        <taxon>Hexapoda</taxon>
        <taxon>Insecta</taxon>
        <taxon>Pterygota</taxon>
        <taxon>Neoptera</taxon>
        <taxon>Endopterygota</taxon>
        <taxon>Diptera</taxon>
        <taxon>Brachycera</taxon>
        <taxon>Muscomorpha</taxon>
        <taxon>Tephritoidea</taxon>
        <taxon>Tephritidae</taxon>
        <taxon>Bactrocera</taxon>
        <taxon>Bactrocera</taxon>
    </lineage>
</organism>